<proteinExistence type="inferred from homology"/>
<keyword evidence="2" id="KW-0833">Ubl conjugation pathway</keyword>
<dbReference type="Gene3D" id="3.10.20.90">
    <property type="entry name" value="Phosphatidylinositol 3-kinase Catalytic Subunit, Chain A, domain 1"/>
    <property type="match status" value="1"/>
</dbReference>
<organism evidence="6 7">
    <name type="scientific">Coccomyxa viridis</name>
    <dbReference type="NCBI Taxonomy" id="1274662"/>
    <lineage>
        <taxon>Eukaryota</taxon>
        <taxon>Viridiplantae</taxon>
        <taxon>Chlorophyta</taxon>
        <taxon>core chlorophytes</taxon>
        <taxon>Trebouxiophyceae</taxon>
        <taxon>Trebouxiophyceae incertae sedis</taxon>
        <taxon>Coccomyxaceae</taxon>
        <taxon>Coccomyxa</taxon>
    </lineage>
</organism>
<reference evidence="6 7" key="1">
    <citation type="submission" date="2023-10" db="EMBL/GenBank/DDBJ databases">
        <authorList>
            <person name="Maclean D."/>
            <person name="Macfadyen A."/>
        </authorList>
    </citation>
    <scope>NUCLEOTIDE SEQUENCE [LARGE SCALE GENOMIC DNA]</scope>
</reference>
<dbReference type="InterPro" id="IPR001012">
    <property type="entry name" value="UBX_dom"/>
</dbReference>
<dbReference type="Pfam" id="PF24842">
    <property type="entry name" value="UFD1_N2"/>
    <property type="match status" value="1"/>
</dbReference>
<dbReference type="InterPro" id="IPR042299">
    <property type="entry name" value="Ufd1-like_Nn"/>
</dbReference>
<dbReference type="CDD" id="cd01767">
    <property type="entry name" value="UBX"/>
    <property type="match status" value="1"/>
</dbReference>
<evidence type="ECO:0000256" key="1">
    <source>
        <dbReference type="ARBA" id="ARBA00006043"/>
    </source>
</evidence>
<dbReference type="GO" id="GO:0034098">
    <property type="term" value="C:VCP-NPL4-UFD1 AAA ATPase complex"/>
    <property type="evidence" value="ECO:0007669"/>
    <property type="project" value="TreeGrafter"/>
</dbReference>
<dbReference type="EMBL" id="CAUYUE010000013">
    <property type="protein sequence ID" value="CAK0785822.1"/>
    <property type="molecule type" value="Genomic_DNA"/>
</dbReference>
<evidence type="ECO:0000313" key="6">
    <source>
        <dbReference type="EMBL" id="CAK0785822.1"/>
    </source>
</evidence>
<dbReference type="InterPro" id="IPR055417">
    <property type="entry name" value="UFD1_N1"/>
</dbReference>
<dbReference type="GO" id="GO:0006511">
    <property type="term" value="P:ubiquitin-dependent protein catabolic process"/>
    <property type="evidence" value="ECO:0007669"/>
    <property type="project" value="InterPro"/>
</dbReference>
<dbReference type="GO" id="GO:0036503">
    <property type="term" value="P:ERAD pathway"/>
    <property type="evidence" value="ECO:0007669"/>
    <property type="project" value="TreeGrafter"/>
</dbReference>
<evidence type="ECO:0000313" key="7">
    <source>
        <dbReference type="Proteomes" id="UP001314263"/>
    </source>
</evidence>
<dbReference type="Gene3D" id="2.40.40.50">
    <property type="entry name" value="Ubiquitin fusion degradation protein UFD1, N-terminal domain"/>
    <property type="match status" value="1"/>
</dbReference>
<keyword evidence="7" id="KW-1185">Reference proteome</keyword>
<evidence type="ECO:0000256" key="4">
    <source>
        <dbReference type="SAM" id="MobiDB-lite"/>
    </source>
</evidence>
<dbReference type="PANTHER" id="PTHR12555">
    <property type="entry name" value="UBIQUITIN FUSION DEGRADATON PROTEIN 1"/>
    <property type="match status" value="1"/>
</dbReference>
<comment type="similarity">
    <text evidence="1">Belongs to the UFD1 family.</text>
</comment>
<evidence type="ECO:0000256" key="3">
    <source>
        <dbReference type="SAM" id="Coils"/>
    </source>
</evidence>
<dbReference type="SUPFAM" id="SSF54236">
    <property type="entry name" value="Ubiquitin-like"/>
    <property type="match status" value="1"/>
</dbReference>
<dbReference type="PANTHER" id="PTHR12555:SF13">
    <property type="entry name" value="UBIQUITIN RECOGNITION FACTOR IN ER-ASSOCIATED DEGRADATION PROTEIN 1"/>
    <property type="match status" value="1"/>
</dbReference>
<feature type="coiled-coil region" evidence="3">
    <location>
        <begin position="280"/>
        <end position="314"/>
    </location>
</feature>
<sequence length="421" mass="46209">MLGGELSRRSENLRREQKSRAEAAQRKAEKERIIQERLRKQREAHEEEIRVKRAATAAAAEEERLKHEEAIENNNGVWWSAKLRVVSLNEDTASLKGIKRGADKVLLPPSVGAELMRQDAPKNGAQLFEIASSSGQTHAGVLDFTAVEGTIGMPPLVARNLFGEREGASDQTSVTVTYRRLQKGEYARFQPRTAEFQHAVGEDVRGALEAALARHSALTQGDWIRVPFGGQDFELLVQKTRPGKAVSVIDTELEAEVEPSLETEQRLAAEEAAKAEAARKHEAELARMAQEALAQAAEAEKQRALDVAAAAQQEAGMQQLREAKAAALPPEPPADESATTACLIRLPDGSRFQRRFRLTDPLPALFNFIDSQDAGSAPGMYNLVTQFPRRVIQIGQFPAEATLADAGLTARQEALRLEPVH</sequence>
<dbReference type="AlphaFoldDB" id="A0AAV1IF25"/>
<dbReference type="GO" id="GO:0031593">
    <property type="term" value="F:polyubiquitin modification-dependent protein binding"/>
    <property type="evidence" value="ECO:0007669"/>
    <property type="project" value="TreeGrafter"/>
</dbReference>
<feature type="domain" description="UBX" evidence="5">
    <location>
        <begin position="335"/>
        <end position="416"/>
    </location>
</feature>
<gene>
    <name evidence="6" type="ORF">CVIRNUC_009034</name>
</gene>
<evidence type="ECO:0000256" key="2">
    <source>
        <dbReference type="ARBA" id="ARBA00022786"/>
    </source>
</evidence>
<dbReference type="InterPro" id="IPR055418">
    <property type="entry name" value="UFD1_N2"/>
</dbReference>
<accession>A0AAV1IF25</accession>
<dbReference type="InterPro" id="IPR004854">
    <property type="entry name" value="Ufd1-like"/>
</dbReference>
<dbReference type="SMART" id="SM00166">
    <property type="entry name" value="UBX"/>
    <property type="match status" value="1"/>
</dbReference>
<dbReference type="Gene3D" id="3.10.330.10">
    <property type="match status" value="1"/>
</dbReference>
<comment type="caution">
    <text evidence="6">The sequence shown here is derived from an EMBL/GenBank/DDBJ whole genome shotgun (WGS) entry which is preliminary data.</text>
</comment>
<dbReference type="PROSITE" id="PS50033">
    <property type="entry name" value="UBX"/>
    <property type="match status" value="1"/>
</dbReference>
<name>A0AAV1IF25_9CHLO</name>
<dbReference type="InterPro" id="IPR029071">
    <property type="entry name" value="Ubiquitin-like_domsf"/>
</dbReference>
<keyword evidence="3" id="KW-0175">Coiled coil</keyword>
<dbReference type="Pfam" id="PF00789">
    <property type="entry name" value="UBX"/>
    <property type="match status" value="1"/>
</dbReference>
<feature type="region of interest" description="Disordered" evidence="4">
    <location>
        <begin position="1"/>
        <end position="30"/>
    </location>
</feature>
<dbReference type="Proteomes" id="UP001314263">
    <property type="component" value="Unassembled WGS sequence"/>
</dbReference>
<dbReference type="Pfam" id="PF03152">
    <property type="entry name" value="UFD1_N1"/>
    <property type="match status" value="1"/>
</dbReference>
<protein>
    <recommendedName>
        <fullName evidence="5">UBX domain-containing protein</fullName>
    </recommendedName>
</protein>
<evidence type="ECO:0000259" key="5">
    <source>
        <dbReference type="PROSITE" id="PS50033"/>
    </source>
</evidence>